<dbReference type="AlphaFoldDB" id="A0A1E1L653"/>
<feature type="domain" description="BZIP" evidence="2">
    <location>
        <begin position="359"/>
        <end position="373"/>
    </location>
</feature>
<feature type="compositionally biased region" description="Pro residues" evidence="1">
    <location>
        <begin position="459"/>
        <end position="468"/>
    </location>
</feature>
<protein>
    <recommendedName>
        <fullName evidence="2">BZIP domain-containing protein</fullName>
    </recommendedName>
</protein>
<dbReference type="PROSITE" id="PS00036">
    <property type="entry name" value="BZIP_BASIC"/>
    <property type="match status" value="1"/>
</dbReference>
<feature type="compositionally biased region" description="Low complexity" evidence="1">
    <location>
        <begin position="237"/>
        <end position="256"/>
    </location>
</feature>
<dbReference type="InterPro" id="IPR004827">
    <property type="entry name" value="bZIP"/>
</dbReference>
<feature type="region of interest" description="Disordered" evidence="1">
    <location>
        <begin position="1"/>
        <end position="144"/>
    </location>
</feature>
<feature type="compositionally biased region" description="Basic and acidic residues" evidence="1">
    <location>
        <begin position="376"/>
        <end position="420"/>
    </location>
</feature>
<proteinExistence type="predicted"/>
<feature type="region of interest" description="Disordered" evidence="1">
    <location>
        <begin position="279"/>
        <end position="305"/>
    </location>
</feature>
<accession>A0A1E1L653</accession>
<feature type="compositionally biased region" description="Polar residues" evidence="1">
    <location>
        <begin position="438"/>
        <end position="452"/>
    </location>
</feature>
<evidence type="ECO:0000259" key="2">
    <source>
        <dbReference type="PROSITE" id="PS00036"/>
    </source>
</evidence>
<dbReference type="Proteomes" id="UP000178129">
    <property type="component" value="Unassembled WGS sequence"/>
</dbReference>
<organism evidence="3 4">
    <name type="scientific">Rhynchosporium graminicola</name>
    <dbReference type="NCBI Taxonomy" id="2792576"/>
    <lineage>
        <taxon>Eukaryota</taxon>
        <taxon>Fungi</taxon>
        <taxon>Dikarya</taxon>
        <taxon>Ascomycota</taxon>
        <taxon>Pezizomycotina</taxon>
        <taxon>Leotiomycetes</taxon>
        <taxon>Helotiales</taxon>
        <taxon>Ploettnerulaceae</taxon>
        <taxon>Rhynchosporium</taxon>
    </lineage>
</organism>
<name>A0A1E1L653_9HELO</name>
<evidence type="ECO:0000313" key="4">
    <source>
        <dbReference type="Proteomes" id="UP000178129"/>
    </source>
</evidence>
<gene>
    <name evidence="3" type="ORF">RCO7_05177</name>
</gene>
<evidence type="ECO:0000313" key="3">
    <source>
        <dbReference type="EMBL" id="CZT06007.1"/>
    </source>
</evidence>
<comment type="caution">
    <text evidence="3">The sequence shown here is derived from an EMBL/GenBank/DDBJ whole genome shotgun (WGS) entry which is preliminary data.</text>
</comment>
<dbReference type="InParanoid" id="A0A1E1L653"/>
<evidence type="ECO:0000256" key="1">
    <source>
        <dbReference type="SAM" id="MobiDB-lite"/>
    </source>
</evidence>
<feature type="compositionally biased region" description="Basic and acidic residues" evidence="1">
    <location>
        <begin position="28"/>
        <end position="48"/>
    </location>
</feature>
<feature type="compositionally biased region" description="Polar residues" evidence="1">
    <location>
        <begin position="89"/>
        <end position="99"/>
    </location>
</feature>
<sequence>MSQRPSASRPASRSPPEGQRFVLPPVQLRDEIRQEGRQGEGPRSEPESRGPSQAQETPPRHGQPLPTPGTGENWQGGRQTRDLGVHSILNPTEPDNNENSFRRISGTAIESPISAIGRSPYGASPSTTPSHTFPSQPILQSMGPRRILTPRSPSARIVSAARGAPGTIDAHQSPFLPSRGRAYVAEPGPSASSDIPPMPNTGQMQYQQHYGFPPAPNPATAPRRSSVGIMQAPGRTSLSQSASPSISASSHNPLSSQTSPASFIAHNGGNQPLQTHFGSPTFRSAAHAGGGMQAQGHSELPPRQYNTQIQGTSFHSSSAGSSRQTSASDPVQIMTITTAEGSFNVPVDVHQASRSADEKRSRNAGASARFRKRRKEKEIEAHSSIERFEQRTREWEQRIREAEQERDRYREERDRLRDLVLRNPEMSHLAMQGPPSPRSMQSGSFSDMRQGSQQQQQQHPPPLQPQQPDPQTGFYGPETQSDRATRRRRTGTQGDFTSLPYPLPPASTLTPGLGPGFHGPPAPSGPPSLPPLRMEQPPGPQSPGSNVTPSTSVAPPPLYDPYARGPYGRDWAGDAGRR</sequence>
<feature type="compositionally biased region" description="Low complexity" evidence="1">
    <location>
        <begin position="1"/>
        <end position="16"/>
    </location>
</feature>
<dbReference type="GO" id="GO:0003700">
    <property type="term" value="F:DNA-binding transcription factor activity"/>
    <property type="evidence" value="ECO:0007669"/>
    <property type="project" value="InterPro"/>
</dbReference>
<feature type="compositionally biased region" description="Pro residues" evidence="1">
    <location>
        <begin position="518"/>
        <end position="530"/>
    </location>
</feature>
<feature type="compositionally biased region" description="Polar residues" evidence="1">
    <location>
        <begin position="542"/>
        <end position="553"/>
    </location>
</feature>
<keyword evidence="4" id="KW-1185">Reference proteome</keyword>
<dbReference type="CDD" id="cd14705">
    <property type="entry name" value="bZIP_Zip1"/>
    <property type="match status" value="1"/>
</dbReference>
<feature type="region of interest" description="Disordered" evidence="1">
    <location>
        <begin position="351"/>
        <end position="578"/>
    </location>
</feature>
<feature type="compositionally biased region" description="Low complexity" evidence="1">
    <location>
        <begin position="124"/>
        <end position="137"/>
    </location>
</feature>
<reference evidence="4" key="1">
    <citation type="submission" date="2016-03" db="EMBL/GenBank/DDBJ databases">
        <authorList>
            <person name="Ploux O."/>
        </authorList>
    </citation>
    <scope>NUCLEOTIDE SEQUENCE [LARGE SCALE GENOMIC DNA]</scope>
    <source>
        <strain evidence="4">UK7</strain>
    </source>
</reference>
<feature type="region of interest" description="Disordered" evidence="1">
    <location>
        <begin position="162"/>
        <end position="261"/>
    </location>
</feature>
<dbReference type="EMBL" id="FJUW01000037">
    <property type="protein sequence ID" value="CZT06007.1"/>
    <property type="molecule type" value="Genomic_DNA"/>
</dbReference>